<organism evidence="2 3">
    <name type="scientific">Cerasicoccus arenae</name>
    <dbReference type="NCBI Taxonomy" id="424488"/>
    <lineage>
        <taxon>Bacteria</taxon>
        <taxon>Pseudomonadati</taxon>
        <taxon>Verrucomicrobiota</taxon>
        <taxon>Opitutia</taxon>
        <taxon>Puniceicoccales</taxon>
        <taxon>Cerasicoccaceae</taxon>
        <taxon>Cerasicoccus</taxon>
    </lineage>
</organism>
<reference evidence="2" key="2">
    <citation type="submission" date="2020-09" db="EMBL/GenBank/DDBJ databases">
        <authorList>
            <person name="Sun Q."/>
            <person name="Kim S."/>
        </authorList>
    </citation>
    <scope>NUCLEOTIDE SEQUENCE</scope>
    <source>
        <strain evidence="2">KCTC 12870</strain>
    </source>
</reference>
<feature type="chain" id="PRO_5035208666" evidence="1">
    <location>
        <begin position="25"/>
        <end position="956"/>
    </location>
</feature>
<evidence type="ECO:0000313" key="3">
    <source>
        <dbReference type="Proteomes" id="UP000642829"/>
    </source>
</evidence>
<gene>
    <name evidence="2" type="ORF">GCM10007047_25230</name>
</gene>
<evidence type="ECO:0000256" key="1">
    <source>
        <dbReference type="SAM" id="SignalP"/>
    </source>
</evidence>
<proteinExistence type="predicted"/>
<accession>A0A8J3DJJ1</accession>
<dbReference type="Proteomes" id="UP000642829">
    <property type="component" value="Unassembled WGS sequence"/>
</dbReference>
<feature type="signal peptide" evidence="1">
    <location>
        <begin position="1"/>
        <end position="24"/>
    </location>
</feature>
<name>A0A8J3DJJ1_9BACT</name>
<dbReference type="RefSeq" id="WP_189515740.1">
    <property type="nucleotide sequence ID" value="NZ_BMXG01000017.1"/>
</dbReference>
<reference evidence="2" key="1">
    <citation type="journal article" date="2014" name="Int. J. Syst. Evol. Microbiol.">
        <title>Complete genome sequence of Corynebacterium casei LMG S-19264T (=DSM 44701T), isolated from a smear-ripened cheese.</title>
        <authorList>
            <consortium name="US DOE Joint Genome Institute (JGI-PGF)"/>
            <person name="Walter F."/>
            <person name="Albersmeier A."/>
            <person name="Kalinowski J."/>
            <person name="Ruckert C."/>
        </authorList>
    </citation>
    <scope>NUCLEOTIDE SEQUENCE</scope>
    <source>
        <strain evidence="2">KCTC 12870</strain>
    </source>
</reference>
<dbReference type="EMBL" id="BMXG01000017">
    <property type="protein sequence ID" value="GHC07171.1"/>
    <property type="molecule type" value="Genomic_DNA"/>
</dbReference>
<keyword evidence="3" id="KW-1185">Reference proteome</keyword>
<evidence type="ECO:0000313" key="2">
    <source>
        <dbReference type="EMBL" id="GHC07171.1"/>
    </source>
</evidence>
<sequence>MYNFFSPKALCLFVGLLLSTLAHGQTIAEDFESLTLSSSIGAETGWSVVSGSATASNVESANGTDQSILIPAGSPLGESVRTVQGAEWGTDSVAWWDVWVLPMAHVSGTPAYTISAAGSMIEFRTTQIEFDGSDLVGYGGGQDGQYSLPTTATVTSGGSTIQLEGNSWKALPYQYMITPDTVLTFEVDVVDEGEIIGISLETDLVFFDEVRLFRLAGTDPDNQQISGFSYSGSGFQTFTIPVGQYYASGVISYIAMVADDDANGAADITFRNVSLHEGALPGGEQGMLVVSDGDSIPLPTYFSTTSNASDNWMRLTLRQDFSSGKWDLYLDGVSVPIAANIDLLGTPTEPTEMRSFGDGTGPVYFDELGLYVSSPIFTDIDNDGMDDAWETLFSNMSTASNDRDADLDMDSKSNLEEYMADTSPDDYYNDALPTLTKTSGDQQTAYPGIWLESPLVVNAQNSSVDLENAPIEWTHLSSLSSLAAENKASSTVSLLEIRTDSNGDSTVYVKAPDTLSSFGITATANTESSQVQQTFTVNIEPLRFIYDAEDGDPSNDFQNDSAPTVYDGNNVYTRTSLAGIRSAGYIPIDPSKQYRLSGLFRSVGVVESNLTSFGFTCYYTDASGNIALLPGVNVYYSGDEAEIVSYDDTGANVTITLASSPSGWNTVGAPWNHRFLGYYIGGDTTKLPDPVQLGLGGGKSTFNSIVGNVIELANGVTLPTSVVDALNASETVIVRNHRGGDGNNNVAAVNVTVPGEWMEYKAENITGMSWTTQPYDEFWMGTEYVRIFIYPNTTNPSNQTVEFDDLVFEEITDYDADNIPDWWEWRIIEANPSDGLSYLADVGTTSDFDGDGLTDDDEYANGTDPLAKDNVSSSGSVYYVNNMRGSDTACNGQSATNGIPTAGDGPYRTITKAINTASSGDAILVYETRNDSYDETTFNLAGKNLVLRPSGRVVLK</sequence>
<protein>
    <submittedName>
        <fullName evidence="2">Uncharacterized protein</fullName>
    </submittedName>
</protein>
<comment type="caution">
    <text evidence="2">The sequence shown here is derived from an EMBL/GenBank/DDBJ whole genome shotgun (WGS) entry which is preliminary data.</text>
</comment>
<dbReference type="AlphaFoldDB" id="A0A8J3DJJ1"/>
<keyword evidence="1" id="KW-0732">Signal</keyword>